<evidence type="ECO:0000259" key="1">
    <source>
        <dbReference type="PROSITE" id="PS50943"/>
    </source>
</evidence>
<gene>
    <name evidence="2" type="ORF">C1I99_04165</name>
</gene>
<dbReference type="Pfam" id="PF13560">
    <property type="entry name" value="HTH_31"/>
    <property type="match status" value="1"/>
</dbReference>
<reference evidence="2 3" key="1">
    <citation type="submission" date="2018-01" db="EMBL/GenBank/DDBJ databases">
        <title>Draft genome sequence of Salinispora sp. 13K206.</title>
        <authorList>
            <person name="Sahin N."/>
            <person name="Saygin H."/>
            <person name="Ay H."/>
        </authorList>
    </citation>
    <scope>NUCLEOTIDE SEQUENCE [LARGE SCALE GENOMIC DNA]</scope>
    <source>
        <strain evidence="2 3">13K206</strain>
    </source>
</reference>
<dbReference type="RefSeq" id="WP_111132810.1">
    <property type="nucleotide sequence ID" value="NZ_POUB01000014.1"/>
</dbReference>
<protein>
    <recommendedName>
        <fullName evidence="1">HTH cro/C1-type domain-containing protein</fullName>
    </recommendedName>
</protein>
<dbReference type="Gene3D" id="1.10.260.40">
    <property type="entry name" value="lambda repressor-like DNA-binding domains"/>
    <property type="match status" value="1"/>
</dbReference>
<proteinExistence type="predicted"/>
<sequence length="442" mass="47448">MVQASEPASTRGRWGRELRRWRARAGLTQLQLAVRLGYDHTYISKIESGHRLPRIEFASRADGLLDAGGSLIAAATSVLTDNRPGTVLSGAAFAPLRRMAEAAYLRELSTLLRRGRLPTLGVTCPLHDNNLCEADSPIATLAELLAGAVHTTIGVDAVHGLITLLRGFIDADRRRSTTDVIPVEHTLGVVIGLMPRARGRMAVGLMQVAARYADLAGWLRVEQGQYGIGMILLQRAVEWGQSSGNVATVCEALSRMSIVARLEGDGLTALAYAEAIAAVEPARRWTTVLAELDAARCYAHVGDQREFEAHISQAQRAAGRLGDHDLLEAPWLFGAEGNAFIASHVSGGLRDLTDVTGDGAIASRATRSAQASLASIPASMHPSRILLTLRVADTYACRGELEAALEVARPVVAEAISIKTALIRQELGRLRIRVGARLDEMC</sequence>
<dbReference type="InterPro" id="IPR010982">
    <property type="entry name" value="Lambda_DNA-bd_dom_sf"/>
</dbReference>
<evidence type="ECO:0000313" key="3">
    <source>
        <dbReference type="Proteomes" id="UP000248749"/>
    </source>
</evidence>
<comment type="caution">
    <text evidence="2">The sequence shown here is derived from an EMBL/GenBank/DDBJ whole genome shotgun (WGS) entry which is preliminary data.</text>
</comment>
<dbReference type="GO" id="GO:0003677">
    <property type="term" value="F:DNA binding"/>
    <property type="evidence" value="ECO:0007669"/>
    <property type="project" value="InterPro"/>
</dbReference>
<dbReference type="CDD" id="cd00093">
    <property type="entry name" value="HTH_XRE"/>
    <property type="match status" value="1"/>
</dbReference>
<dbReference type="InterPro" id="IPR001387">
    <property type="entry name" value="Cro/C1-type_HTH"/>
</dbReference>
<dbReference type="PROSITE" id="PS50943">
    <property type="entry name" value="HTH_CROC1"/>
    <property type="match status" value="1"/>
</dbReference>
<accession>A0A2W2CVZ4</accession>
<organism evidence="2 3">
    <name type="scientific">Micromonospora deserti</name>
    <dbReference type="NCBI Taxonomy" id="2070366"/>
    <lineage>
        <taxon>Bacteria</taxon>
        <taxon>Bacillati</taxon>
        <taxon>Actinomycetota</taxon>
        <taxon>Actinomycetes</taxon>
        <taxon>Micromonosporales</taxon>
        <taxon>Micromonosporaceae</taxon>
        <taxon>Micromonospora</taxon>
    </lineage>
</organism>
<dbReference type="SUPFAM" id="SSF47413">
    <property type="entry name" value="lambda repressor-like DNA-binding domains"/>
    <property type="match status" value="1"/>
</dbReference>
<dbReference type="SMART" id="SM00530">
    <property type="entry name" value="HTH_XRE"/>
    <property type="match status" value="1"/>
</dbReference>
<name>A0A2W2CVZ4_9ACTN</name>
<dbReference type="EMBL" id="POUB01000014">
    <property type="protein sequence ID" value="PZG02091.1"/>
    <property type="molecule type" value="Genomic_DNA"/>
</dbReference>
<dbReference type="AlphaFoldDB" id="A0A2W2CVZ4"/>
<dbReference type="Proteomes" id="UP000248749">
    <property type="component" value="Unassembled WGS sequence"/>
</dbReference>
<evidence type="ECO:0000313" key="2">
    <source>
        <dbReference type="EMBL" id="PZG02091.1"/>
    </source>
</evidence>
<feature type="domain" description="HTH cro/C1-type" evidence="1">
    <location>
        <begin position="18"/>
        <end position="60"/>
    </location>
</feature>
<keyword evidence="3" id="KW-1185">Reference proteome</keyword>